<dbReference type="EMBL" id="CP097506">
    <property type="protein sequence ID" value="URD97817.1"/>
    <property type="molecule type" value="Genomic_DNA"/>
</dbReference>
<evidence type="ECO:0000313" key="2">
    <source>
        <dbReference type="EMBL" id="URD97818.1"/>
    </source>
</evidence>
<feature type="region of interest" description="Disordered" evidence="1">
    <location>
        <begin position="1"/>
        <end position="43"/>
    </location>
</feature>
<dbReference type="PANTHER" id="PTHR35767">
    <property type="entry name" value="HAPLESS PROTEIN"/>
    <property type="match status" value="1"/>
</dbReference>
<dbReference type="Gene3D" id="3.30.160.60">
    <property type="entry name" value="Classic Zinc Finger"/>
    <property type="match status" value="1"/>
</dbReference>
<dbReference type="EMBL" id="CP097506">
    <property type="protein sequence ID" value="URD97815.1"/>
    <property type="molecule type" value="Genomic_DNA"/>
</dbReference>
<name>A0A9E7FPV2_9LILI</name>
<protein>
    <recommendedName>
        <fullName evidence="4">Hapless 8</fullName>
    </recommendedName>
</protein>
<dbReference type="OrthoDB" id="1929441at2759"/>
<feature type="region of interest" description="Disordered" evidence="1">
    <location>
        <begin position="1034"/>
        <end position="1090"/>
    </location>
</feature>
<feature type="compositionally biased region" description="Polar residues" evidence="1">
    <location>
        <begin position="1"/>
        <end position="14"/>
    </location>
</feature>
<feature type="region of interest" description="Disordered" evidence="1">
    <location>
        <begin position="966"/>
        <end position="989"/>
    </location>
</feature>
<feature type="compositionally biased region" description="Polar residues" evidence="1">
    <location>
        <begin position="916"/>
        <end position="928"/>
    </location>
</feature>
<sequence length="1323" mass="145709">MLSTKSTPHPSCSSELPAPGTGESASEKLPFQERNPILEETPTPNFSIRDYAFATRSKGLESSWPFTPHFLQLFLKHGVKDLLPPFETPSLVRVQCSRKGSESVQPVICSEIEQILTHADPPVETAIVRQQSCSLLEKSSPDRKATSCQRICKDELAHCDAEAGWIRNHEQVERTSSEIGGPCSSLSKAPSEIEVFERTKSLQSSHESLEKKCRLIVKLGVVSRSCQAEDIISNSSTVSDHMASKVCPVCKTFSSTSNTTLNAHIDQCLSMVSNNNWVSNKLPKTKVKPRKKRLMVDIYATAPHCTLEDLDRRNGTNWAIELAFTTAATVGVDMEAKKPKLLPTESRDDVNEGAVYVDSNGIKLRILSKLNDTPELKEERKFLKHAEVIETTKKIFIRKKKHLTTKYSKKMKVKAQRKKLSSYLLLKAQMKTAHEGDCTMDTCYENEESINPVNFAKGSGSSSSRQWMCSRQSDILKKPLRKNAHCALDNIVTRSRLAKSSHLDPGKSSVAISDQLKFPRLSEDLVSSPKMIHSMVNGFENSEKPPVSTCKWSSKRTVKHGLLLRILKSSGNSVTPRIKTKEIDLDIQQESDKSSQRTKLSSKISHSSIEDQINLTWQQDDSVKRPSINLEAGKGDLSEKSFSFKNFRKHRSISKSGVEFRTAIRRGVHGPGVDISRTSNSLGSHKFGCSKKNVAIFAAGEMMNHASPNRKGVLRPEKRDNRNIIEQQKHSALKRLHLATENHDPDSENSNMQLEVFGSGNCARKSSMETATANPSRNGIVSSENLQATFGARSELLPSAEQVQPISKSKAHKEQLVEGSEKQEVNCGSLPSEDIDGLNIRITDEMAVSGEKGSCAIELTECTADTMSIQESSGCLTSHEDVEPQMPQKGTSITSVITTTNDAPNLGSEDEPCGSPVSTASTLSLPSSKDSKYTDSEAEPLATAINSQDKSDLIVPITEDTVAAAERNAEGRDHRVRENLPAKEPNHSPEDKLFCCSCRESLSRESQLLRSNAAHRTSKGKQLSNLFARPRVSSSFSSYKNQRTTTMAGSSLQPDRQPTFVKGSSDSSAKVPTSSVATPSSQPHNQSISSPILRLMGKNLMVVKGEEHVQPQSRVLDYPSHVNFLPPPGFGSTNSLLKQENFRHHHQIFSGSPVLDSAVSMDEHKFPICLPSTPMAGYSATPQRAFFAPRPDQQIQQKNAYKRAKSSPSPYMMNELIVISGFPETDKEPTLSSPTSTLPFAASGVNPLSQRPFTCFSSQNHIRDLPGGLRPLLPNPFTGVNTSLMRRGSTSEGHGPLLPSRFVFQSPAAARMHPSLYYSQNLR</sequence>
<feature type="compositionally biased region" description="Basic and acidic residues" evidence="1">
    <location>
        <begin position="812"/>
        <end position="824"/>
    </location>
</feature>
<proteinExistence type="predicted"/>
<feature type="region of interest" description="Disordered" evidence="1">
    <location>
        <begin position="801"/>
        <end position="830"/>
    </location>
</feature>
<dbReference type="Proteomes" id="UP001055439">
    <property type="component" value="Chromosome 4"/>
</dbReference>
<gene>
    <name evidence="2" type="ORF">MUK42_32372</name>
</gene>
<evidence type="ECO:0000313" key="3">
    <source>
        <dbReference type="Proteomes" id="UP001055439"/>
    </source>
</evidence>
<organism evidence="2 3">
    <name type="scientific">Musa troglodytarum</name>
    <name type="common">fe'i banana</name>
    <dbReference type="NCBI Taxonomy" id="320322"/>
    <lineage>
        <taxon>Eukaryota</taxon>
        <taxon>Viridiplantae</taxon>
        <taxon>Streptophyta</taxon>
        <taxon>Embryophyta</taxon>
        <taxon>Tracheophyta</taxon>
        <taxon>Spermatophyta</taxon>
        <taxon>Magnoliopsida</taxon>
        <taxon>Liliopsida</taxon>
        <taxon>Zingiberales</taxon>
        <taxon>Musaceae</taxon>
        <taxon>Musa</taxon>
    </lineage>
</organism>
<dbReference type="EMBL" id="CP097506">
    <property type="protein sequence ID" value="URD97818.1"/>
    <property type="molecule type" value="Genomic_DNA"/>
</dbReference>
<feature type="region of interest" description="Disordered" evidence="1">
    <location>
        <begin position="898"/>
        <end position="947"/>
    </location>
</feature>
<accession>A0A9E7FPV2</accession>
<dbReference type="PANTHER" id="PTHR35767:SF1">
    <property type="entry name" value="HAPLESS PROTEIN"/>
    <property type="match status" value="1"/>
</dbReference>
<evidence type="ECO:0000256" key="1">
    <source>
        <dbReference type="SAM" id="MobiDB-lite"/>
    </source>
</evidence>
<evidence type="ECO:0008006" key="4">
    <source>
        <dbReference type="Google" id="ProtNLM"/>
    </source>
</evidence>
<reference evidence="2" key="1">
    <citation type="submission" date="2022-05" db="EMBL/GenBank/DDBJ databases">
        <title>The Musa troglodytarum L. genome provides insights into the mechanism of non-climacteric behaviour and enrichment of carotenoids.</title>
        <authorList>
            <person name="Wang J."/>
        </authorList>
    </citation>
    <scope>NUCLEOTIDE SEQUENCE</scope>
    <source>
        <tissue evidence="2">Leaf</tissue>
    </source>
</reference>
<dbReference type="EMBL" id="CP097506">
    <property type="protein sequence ID" value="URD97816.1"/>
    <property type="molecule type" value="Genomic_DNA"/>
</dbReference>
<feature type="compositionally biased region" description="Basic and acidic residues" evidence="1">
    <location>
        <begin position="967"/>
        <end position="989"/>
    </location>
</feature>
<keyword evidence="3" id="KW-1185">Reference proteome</keyword>